<keyword evidence="11" id="KW-0520">NAD</keyword>
<name>A0ABD1INP3_9TELE</name>
<keyword evidence="16" id="KW-1185">Reference proteome</keyword>
<evidence type="ECO:0000256" key="4">
    <source>
        <dbReference type="ARBA" id="ARBA00022553"/>
    </source>
</evidence>
<feature type="domain" description="WWE" evidence="13">
    <location>
        <begin position="320"/>
        <end position="406"/>
    </location>
</feature>
<evidence type="ECO:0000256" key="6">
    <source>
        <dbReference type="ARBA" id="ARBA00022737"/>
    </source>
</evidence>
<evidence type="ECO:0000256" key="5">
    <source>
        <dbReference type="ARBA" id="ARBA00022723"/>
    </source>
</evidence>
<dbReference type="Proteomes" id="UP001591681">
    <property type="component" value="Unassembled WGS sequence"/>
</dbReference>
<proteinExistence type="inferred from homology"/>
<dbReference type="PROSITE" id="PS50918">
    <property type="entry name" value="WWE"/>
    <property type="match status" value="1"/>
</dbReference>
<feature type="region of interest" description="Disordered" evidence="12">
    <location>
        <begin position="717"/>
        <end position="761"/>
    </location>
</feature>
<feature type="region of interest" description="Disordered" evidence="12">
    <location>
        <begin position="628"/>
        <end position="649"/>
    </location>
</feature>
<evidence type="ECO:0000256" key="10">
    <source>
        <dbReference type="ARBA" id="ARBA00024347"/>
    </source>
</evidence>
<keyword evidence="5" id="KW-0479">Metal-binding</keyword>
<protein>
    <recommendedName>
        <fullName evidence="11">Poly [ADP-ribose] polymerase</fullName>
        <shortName evidence="11">PARP</shortName>
        <ecNumber evidence="11">2.4.2.-</ecNumber>
    </recommendedName>
</protein>
<dbReference type="GO" id="GO:0005737">
    <property type="term" value="C:cytoplasm"/>
    <property type="evidence" value="ECO:0007669"/>
    <property type="project" value="UniProtKB-SubCell"/>
</dbReference>
<evidence type="ECO:0000256" key="3">
    <source>
        <dbReference type="ARBA" id="ARBA00022490"/>
    </source>
</evidence>
<keyword evidence="3" id="KW-0963">Cytoplasm</keyword>
<accession>A0ABD1INP3</accession>
<dbReference type="InterPro" id="IPR012317">
    <property type="entry name" value="Poly(ADP-ribose)pol_cat_dom"/>
</dbReference>
<keyword evidence="9" id="KW-0539">Nucleus</keyword>
<dbReference type="AlphaFoldDB" id="A0ABD1INP3"/>
<sequence>MQVAALVYRATCAQSGQKDLRSLTEELSGQVQTAELEQVLADKRLFAVVCGADGQKAVIAKTSLRLCKARDCAGCSNLHLCKFYLLGEDCPHNRGRWVCRFSHDLYSDHNSQLLRQHNLQELSREGLCTLLLQNDGTLLPQVCFTYNKGTGEFGFCPDKDGCRRLHICQKYLRGTCDTGDCDRSHDFFEPHPMGVLQGRGLSSGKVGSLLSVYRNILALWDSNSLGQSHCRFGTREPEICLFHIKSFCKQGSRCGKVHFHLPYRWEFKDGQGWSLLTDNEAIEQDYCDPSQTYCGGNVPVHFDTMTRNSAEVRRISTVSAVTQPNLLLTTRWAWYWEDEFGHWTQYASSEGAQQSASISSEELEKRYLEDNNATVDFTAGRHTYQLSMQDMIQSNQCFGTKRLVRRRPIFVSAADVQRIKMSSVQTHKCIPRHWDKQDMPETGFKRVKLASSSQEYTAIVDLFSQTMSGYRVISIERVQNRSLWDVFQWQADQMRKNNSGSTNERLLFHGTDSKHVDAICQRNFDWRVCGTHGNAYGKGSYFARDASYAHRYTSHPGARAVFVCRVLVGEHTQGSSSLLRPPPRGEGDMRLYDSCVDDVANPSIFVVFEKHQVYPEYLLRYEEGSGVEDASDASLPRRPRTKSLSSPFSARLSVPGQPAIITSPARRRGDSVERRVPDSNLTRASRAFGSLTSLNNLAQFNSSPAVFVGRPLTNMGSRPVTNMGSRPLTKMASYPSPARLRPLMPDTPRQRPPQPMTRTTSMGAINQPWLFQI</sequence>
<comment type="subcellular location">
    <subcellularLocation>
        <location evidence="2">Cytoplasm</location>
    </subcellularLocation>
    <subcellularLocation>
        <location evidence="1">Nucleus</location>
    </subcellularLocation>
</comment>
<evidence type="ECO:0000256" key="8">
    <source>
        <dbReference type="ARBA" id="ARBA00022833"/>
    </source>
</evidence>
<dbReference type="EMBL" id="JBHFQA010000182">
    <property type="protein sequence ID" value="KAL2076618.1"/>
    <property type="molecule type" value="Genomic_DNA"/>
</dbReference>
<evidence type="ECO:0000256" key="1">
    <source>
        <dbReference type="ARBA" id="ARBA00004123"/>
    </source>
</evidence>
<dbReference type="EC" id="2.4.2.-" evidence="11"/>
<dbReference type="Pfam" id="PF23466">
    <property type="entry name" value="WWE_4"/>
    <property type="match status" value="1"/>
</dbReference>
<keyword evidence="8" id="KW-0862">Zinc</keyword>
<dbReference type="InterPro" id="IPR004170">
    <property type="entry name" value="WWE_dom"/>
</dbReference>
<dbReference type="Pfam" id="PF25261">
    <property type="entry name" value="zf-CCCH_PARP12"/>
    <property type="match status" value="1"/>
</dbReference>
<dbReference type="InterPro" id="IPR037197">
    <property type="entry name" value="WWE_dom_sf"/>
</dbReference>
<evidence type="ECO:0000259" key="13">
    <source>
        <dbReference type="PROSITE" id="PS50918"/>
    </source>
</evidence>
<comment type="caution">
    <text evidence="15">The sequence shown here is derived from an EMBL/GenBank/DDBJ whole genome shotgun (WGS) entry which is preliminary data.</text>
</comment>
<dbReference type="Pfam" id="PF00644">
    <property type="entry name" value="PARP"/>
    <property type="match status" value="1"/>
</dbReference>
<evidence type="ECO:0000256" key="12">
    <source>
        <dbReference type="SAM" id="MobiDB-lite"/>
    </source>
</evidence>
<reference evidence="15 16" key="1">
    <citation type="submission" date="2024-09" db="EMBL/GenBank/DDBJ databases">
        <title>A chromosome-level genome assembly of Gray's grenadier anchovy, Coilia grayii.</title>
        <authorList>
            <person name="Fu Z."/>
        </authorList>
    </citation>
    <scope>NUCLEOTIDE SEQUENCE [LARGE SCALE GENOMIC DNA]</scope>
    <source>
        <strain evidence="15">G4</strain>
        <tissue evidence="15">Muscle</tissue>
    </source>
</reference>
<dbReference type="Pfam" id="PF02825">
    <property type="entry name" value="WWE"/>
    <property type="match status" value="1"/>
</dbReference>
<dbReference type="PROSITE" id="PS51059">
    <property type="entry name" value="PARP_CATALYTIC"/>
    <property type="match status" value="1"/>
</dbReference>
<evidence type="ECO:0000256" key="7">
    <source>
        <dbReference type="ARBA" id="ARBA00022771"/>
    </source>
</evidence>
<evidence type="ECO:0000256" key="11">
    <source>
        <dbReference type="RuleBase" id="RU362114"/>
    </source>
</evidence>
<organism evidence="15 16">
    <name type="scientific">Coilia grayii</name>
    <name type="common">Gray's grenadier anchovy</name>
    <dbReference type="NCBI Taxonomy" id="363190"/>
    <lineage>
        <taxon>Eukaryota</taxon>
        <taxon>Metazoa</taxon>
        <taxon>Chordata</taxon>
        <taxon>Craniata</taxon>
        <taxon>Vertebrata</taxon>
        <taxon>Euteleostomi</taxon>
        <taxon>Actinopterygii</taxon>
        <taxon>Neopterygii</taxon>
        <taxon>Teleostei</taxon>
        <taxon>Clupei</taxon>
        <taxon>Clupeiformes</taxon>
        <taxon>Clupeoidei</taxon>
        <taxon>Engraulidae</taxon>
        <taxon>Coilinae</taxon>
        <taxon>Coilia</taxon>
    </lineage>
</organism>
<dbReference type="Gene3D" id="3.30.720.50">
    <property type="match status" value="1"/>
</dbReference>
<dbReference type="PANTHER" id="PTHR45740">
    <property type="entry name" value="POLY [ADP-RIBOSE] POLYMERASE"/>
    <property type="match status" value="1"/>
</dbReference>
<dbReference type="SMART" id="SM00356">
    <property type="entry name" value="ZnF_C3H1"/>
    <property type="match status" value="3"/>
</dbReference>
<keyword evidence="11" id="KW-0328">Glycosyltransferase</keyword>
<evidence type="ECO:0000313" key="15">
    <source>
        <dbReference type="EMBL" id="KAL2076618.1"/>
    </source>
</evidence>
<dbReference type="Gene3D" id="3.90.228.10">
    <property type="match status" value="1"/>
</dbReference>
<keyword evidence="7" id="KW-0863">Zinc-finger</keyword>
<evidence type="ECO:0000256" key="9">
    <source>
        <dbReference type="ARBA" id="ARBA00023242"/>
    </source>
</evidence>
<dbReference type="CDD" id="cd01439">
    <property type="entry name" value="TCCD_inducible_PARP_like"/>
    <property type="match status" value="1"/>
</dbReference>
<dbReference type="InterPro" id="IPR051712">
    <property type="entry name" value="ARTD-AVP"/>
</dbReference>
<dbReference type="GO" id="GO:0008270">
    <property type="term" value="F:zinc ion binding"/>
    <property type="evidence" value="ECO:0007669"/>
    <property type="project" value="UniProtKB-KW"/>
</dbReference>
<evidence type="ECO:0000313" key="16">
    <source>
        <dbReference type="Proteomes" id="UP001591681"/>
    </source>
</evidence>
<dbReference type="GO" id="GO:0005634">
    <property type="term" value="C:nucleus"/>
    <property type="evidence" value="ECO:0007669"/>
    <property type="project" value="UniProtKB-SubCell"/>
</dbReference>
<gene>
    <name evidence="15" type="ORF">ACEWY4_027790</name>
</gene>
<keyword evidence="6" id="KW-0677">Repeat</keyword>
<keyword evidence="11" id="KW-0808">Transferase</keyword>
<evidence type="ECO:0000256" key="2">
    <source>
        <dbReference type="ARBA" id="ARBA00004496"/>
    </source>
</evidence>
<evidence type="ECO:0000259" key="14">
    <source>
        <dbReference type="PROSITE" id="PS51059"/>
    </source>
</evidence>
<keyword evidence="4" id="KW-0597">Phosphoprotein</keyword>
<dbReference type="InterPro" id="IPR000571">
    <property type="entry name" value="Znf_CCCH"/>
</dbReference>
<dbReference type="PANTHER" id="PTHR45740:SF15">
    <property type="entry name" value="ZINC FINGER CCCH TYPE DOMAIN CONTAINING 1-LIKE"/>
    <property type="match status" value="1"/>
</dbReference>
<comment type="similarity">
    <text evidence="10">Belongs to the ARTD/PARP family.</text>
</comment>
<dbReference type="InterPro" id="IPR057602">
    <property type="entry name" value="Zfn-CCCH_PARP12"/>
</dbReference>
<feature type="domain" description="PARP catalytic" evidence="14">
    <location>
        <begin position="430"/>
        <end position="643"/>
    </location>
</feature>
<dbReference type="GO" id="GO:0003950">
    <property type="term" value="F:NAD+ poly-ADP-ribosyltransferase activity"/>
    <property type="evidence" value="ECO:0007669"/>
    <property type="project" value="UniProtKB-UniRule"/>
</dbReference>
<dbReference type="SUPFAM" id="SSF117839">
    <property type="entry name" value="WWE domain"/>
    <property type="match status" value="1"/>
</dbReference>
<dbReference type="SUPFAM" id="SSF56399">
    <property type="entry name" value="ADP-ribosylation"/>
    <property type="match status" value="1"/>
</dbReference>